<dbReference type="AlphaFoldDB" id="A0A1G5R3B2"/>
<accession>A0A1G5R3B2</accession>
<keyword evidence="2" id="KW-1185">Reference proteome</keyword>
<evidence type="ECO:0000313" key="1">
    <source>
        <dbReference type="EMBL" id="SCZ68584.1"/>
    </source>
</evidence>
<gene>
    <name evidence="1" type="ORF">SAMN02982990_02991</name>
</gene>
<dbReference type="EMBL" id="FMWJ01000014">
    <property type="protein sequence ID" value="SCZ68584.1"/>
    <property type="molecule type" value="Genomic_DNA"/>
</dbReference>
<dbReference type="Proteomes" id="UP000183223">
    <property type="component" value="Unassembled WGS sequence"/>
</dbReference>
<name>A0A1G5R3B2_PHOLU</name>
<reference evidence="2" key="1">
    <citation type="submission" date="2016-10" db="EMBL/GenBank/DDBJ databases">
        <authorList>
            <person name="Varghese N."/>
            <person name="Submissions S."/>
        </authorList>
    </citation>
    <scope>NUCLEOTIDE SEQUENCE [LARGE SCALE GENOMIC DNA]</scope>
    <source>
        <strain evidence="2">ATCC 29999</strain>
    </source>
</reference>
<evidence type="ECO:0000313" key="2">
    <source>
        <dbReference type="Proteomes" id="UP000183223"/>
    </source>
</evidence>
<sequence length="48" mass="5576">MSLFFNFLNESNGIFKQRELSYHLNSFNTIPYGFQDASRRQESESPGA</sequence>
<protein>
    <submittedName>
        <fullName evidence="1">Uncharacterized protein</fullName>
    </submittedName>
</protein>
<organism evidence="1 2">
    <name type="scientific">Photorhabdus luminescens</name>
    <name type="common">Xenorhabdus luminescens</name>
    <dbReference type="NCBI Taxonomy" id="29488"/>
    <lineage>
        <taxon>Bacteria</taxon>
        <taxon>Pseudomonadati</taxon>
        <taxon>Pseudomonadota</taxon>
        <taxon>Gammaproteobacteria</taxon>
        <taxon>Enterobacterales</taxon>
        <taxon>Morganellaceae</taxon>
        <taxon>Photorhabdus</taxon>
    </lineage>
</organism>
<proteinExistence type="predicted"/>